<dbReference type="InterPro" id="IPR014729">
    <property type="entry name" value="Rossmann-like_a/b/a_fold"/>
</dbReference>
<comment type="caution">
    <text evidence="2">The sequence shown here is derived from an EMBL/GenBank/DDBJ whole genome shotgun (WGS) entry which is preliminary data.</text>
</comment>
<dbReference type="AlphaFoldDB" id="A0A7W5AG42"/>
<dbReference type="Gene3D" id="3.40.50.620">
    <property type="entry name" value="HUPs"/>
    <property type="match status" value="1"/>
</dbReference>
<sequence>MGTTVAGTPVDRLAVAIRMRLGPGTRWRLRTYPARNAVELIPDMPPTGDVVLAAITEDSLRDAVVSYARERAAELHAPLRLVHVWTGHCRQIGGLRLLPELPAHADLMLAAAARDGLTPVERAAAERQILHDEDPGTALRVLADHAGLLVVGAAADPVGSTTGALIGHTVCPLALVGYRPTGGVIGPS</sequence>
<dbReference type="EMBL" id="JACHXF010000006">
    <property type="protein sequence ID" value="MBB3095437.1"/>
    <property type="molecule type" value="Genomic_DNA"/>
</dbReference>
<gene>
    <name evidence="2" type="ORF">FHR83_003107</name>
</gene>
<evidence type="ECO:0000313" key="2">
    <source>
        <dbReference type="EMBL" id="MBB3095437.1"/>
    </source>
</evidence>
<accession>A0A7W5AG42</accession>
<feature type="domain" description="UspA" evidence="1">
    <location>
        <begin position="51"/>
        <end position="176"/>
    </location>
</feature>
<dbReference type="Pfam" id="PF00582">
    <property type="entry name" value="Usp"/>
    <property type="match status" value="1"/>
</dbReference>
<dbReference type="InterPro" id="IPR006016">
    <property type="entry name" value="UspA"/>
</dbReference>
<protein>
    <submittedName>
        <fullName evidence="2">Nucleotide-binding universal stress UspA family protein</fullName>
    </submittedName>
</protein>
<evidence type="ECO:0000259" key="1">
    <source>
        <dbReference type="Pfam" id="PF00582"/>
    </source>
</evidence>
<organism evidence="2 3">
    <name type="scientific">Actinoplanes campanulatus</name>
    <dbReference type="NCBI Taxonomy" id="113559"/>
    <lineage>
        <taxon>Bacteria</taxon>
        <taxon>Bacillati</taxon>
        <taxon>Actinomycetota</taxon>
        <taxon>Actinomycetes</taxon>
        <taxon>Micromonosporales</taxon>
        <taxon>Micromonosporaceae</taxon>
        <taxon>Actinoplanes</taxon>
    </lineage>
</organism>
<dbReference type="Proteomes" id="UP000590749">
    <property type="component" value="Unassembled WGS sequence"/>
</dbReference>
<dbReference type="SUPFAM" id="SSF52402">
    <property type="entry name" value="Adenine nucleotide alpha hydrolases-like"/>
    <property type="match status" value="1"/>
</dbReference>
<proteinExistence type="predicted"/>
<keyword evidence="3" id="KW-1185">Reference proteome</keyword>
<reference evidence="2 3" key="1">
    <citation type="submission" date="2020-08" db="EMBL/GenBank/DDBJ databases">
        <title>Genomic Encyclopedia of Type Strains, Phase III (KMG-III): the genomes of soil and plant-associated and newly described type strains.</title>
        <authorList>
            <person name="Whitman W."/>
        </authorList>
    </citation>
    <scope>NUCLEOTIDE SEQUENCE [LARGE SCALE GENOMIC DNA]</scope>
    <source>
        <strain evidence="2 3">CECT 3287</strain>
    </source>
</reference>
<dbReference type="RefSeq" id="WP_183220192.1">
    <property type="nucleotide sequence ID" value="NZ_BMPW01000004.1"/>
</dbReference>
<evidence type="ECO:0000313" key="3">
    <source>
        <dbReference type="Proteomes" id="UP000590749"/>
    </source>
</evidence>
<name>A0A7W5AG42_9ACTN</name>